<dbReference type="STRING" id="1871111.GCA_001704615_00900"/>
<dbReference type="RefSeq" id="WP_065994781.1">
    <property type="nucleotide sequence ID" value="NZ_CP029389.2"/>
</dbReference>
<keyword evidence="2" id="KW-1185">Reference proteome</keyword>
<dbReference type="KEGG" id="adv:DJ533_00260"/>
<dbReference type="EMBL" id="CP029389">
    <property type="protein sequence ID" value="AWL27152.1"/>
    <property type="molecule type" value="Genomic_DNA"/>
</dbReference>
<geneLocation type="plasmid" evidence="1 2">
    <name>p1_010030</name>
</geneLocation>
<gene>
    <name evidence="1" type="ORF">DJ533_00260</name>
</gene>
<accession>A0A2S2F9Z9</accession>
<reference evidence="1" key="1">
    <citation type="submission" date="2019-08" db="EMBL/GenBank/DDBJ databases">
        <title>The complete genome of Acinetobacter defluvii strain WCHAD010030.</title>
        <authorList>
            <person name="Hu Y."/>
            <person name="Qin J."/>
            <person name="Feng Y."/>
            <person name="Zong Z."/>
        </authorList>
    </citation>
    <scope>NUCLEOTIDE SEQUENCE</scope>
    <source>
        <strain evidence="1">WCHA30</strain>
        <plasmid evidence="1">p1_010030</plasmid>
    </source>
</reference>
<sequence length="204" mass="22363">MNNQYHGFYPAKILSYNAEKRTAKVTVEPITNGIQDGITATFAYPVGDDDLDTEREILEGADCYVFFDQGDPYSPVIWAYRSHGTGAVVDYRRIRQENIELYAKNNINLFAKKVLIEAPDIILKGNVTHEGNYKHTGDMTHQGDTLQVGKYTLNGSQTISGGLGVSGISNFAAMAYFPQGAVINGTPYSVHYHIGAHGNTSPPV</sequence>
<keyword evidence="1" id="KW-0614">Plasmid</keyword>
<dbReference type="AlphaFoldDB" id="A0A2S2F9Z9"/>
<dbReference type="OrthoDB" id="6691749at2"/>
<protein>
    <recommendedName>
        <fullName evidence="3">Phage protein Gp138 N-terminal domain-containing protein</fullName>
    </recommendedName>
</protein>
<dbReference type="Proteomes" id="UP000245977">
    <property type="component" value="Plasmid p1_010030"/>
</dbReference>
<proteinExistence type="predicted"/>
<evidence type="ECO:0000313" key="1">
    <source>
        <dbReference type="EMBL" id="AWL27152.1"/>
    </source>
</evidence>
<evidence type="ECO:0008006" key="3">
    <source>
        <dbReference type="Google" id="ProtNLM"/>
    </source>
</evidence>
<name>A0A2S2F9Z9_9GAMM</name>
<evidence type="ECO:0000313" key="2">
    <source>
        <dbReference type="Proteomes" id="UP000245977"/>
    </source>
</evidence>
<organism evidence="1 2">
    <name type="scientific">Acinetobacter defluvii</name>
    <dbReference type="NCBI Taxonomy" id="1871111"/>
    <lineage>
        <taxon>Bacteria</taxon>
        <taxon>Pseudomonadati</taxon>
        <taxon>Pseudomonadota</taxon>
        <taxon>Gammaproteobacteria</taxon>
        <taxon>Moraxellales</taxon>
        <taxon>Moraxellaceae</taxon>
        <taxon>Acinetobacter</taxon>
    </lineage>
</organism>